<reference evidence="1 2" key="1">
    <citation type="submission" date="2016-07" db="EMBL/GenBank/DDBJ databases">
        <title>Pervasive Adenine N6-methylation of Active Genes in Fungi.</title>
        <authorList>
            <consortium name="DOE Joint Genome Institute"/>
            <person name="Mondo S.J."/>
            <person name="Dannebaum R.O."/>
            <person name="Kuo R.C."/>
            <person name="Labutti K."/>
            <person name="Haridas S."/>
            <person name="Kuo A."/>
            <person name="Salamov A."/>
            <person name="Ahrendt S.R."/>
            <person name="Lipzen A."/>
            <person name="Sullivan W."/>
            <person name="Andreopoulos W.B."/>
            <person name="Clum A."/>
            <person name="Lindquist E."/>
            <person name="Daum C."/>
            <person name="Ramamoorthy G.K."/>
            <person name="Gryganskyi A."/>
            <person name="Culley D."/>
            <person name="Magnuson J.K."/>
            <person name="James T.Y."/>
            <person name="O'Malley M.A."/>
            <person name="Stajich J.E."/>
            <person name="Spatafora J.W."/>
            <person name="Visel A."/>
            <person name="Grigoriev I.V."/>
        </authorList>
    </citation>
    <scope>NUCLEOTIDE SEQUENCE [LARGE SCALE GENOMIC DNA]</scope>
    <source>
        <strain evidence="1 2">62-1032</strain>
    </source>
</reference>
<dbReference type="InParanoid" id="A0A1Y2CH14"/>
<evidence type="ECO:0000313" key="1">
    <source>
        <dbReference type="EMBL" id="ORY46302.1"/>
    </source>
</evidence>
<sequence>MSTSPIPSSVPSLPTLPVEIMRMIASRALQQDQEFREKKDNIHEIEDEEFYPPREDVKEGNSLNALFLLDRAWSAVAAPLLFRRLTSPNCTSPLFRGVILLKFASFVEEVAFSMGEGLSEEEGAAEDAIDKELMISLPLFPRLRRLELYAYHAFTFLSLSVLHGAAARPSQEVKSHRESFCYAVRNVKELVLHDSTAPVFSWVLLAMPALERLSIRGLLSGDGEEEPNPMTKEGERWLFETSVADCQNLVELDIVDEHAWASPDDRIGFGDSWREHEWTFRSTLRSLSIIRAGDDLAESLWSFAQHFADSLEVLKLGRLTGNTAADEVLHPRQIGSQTVEFPHLHTLNAGITDSTFPILLRRFSSSPLRRLEHCLTDDDNVSEDFFSTQLISTLKTHHSTLREVSPEQLRPRPCLRALQTPSPSPRRRLAVRHYTEQWLGYLVGVDAQ</sequence>
<proteinExistence type="predicted"/>
<gene>
    <name evidence="1" type="ORF">BCR35DRAFT_311023</name>
</gene>
<accession>A0A1Y2CH14</accession>
<protein>
    <recommendedName>
        <fullName evidence="3">F-box domain-containing protein</fullName>
    </recommendedName>
</protein>
<evidence type="ECO:0000313" key="2">
    <source>
        <dbReference type="Proteomes" id="UP000193467"/>
    </source>
</evidence>
<evidence type="ECO:0008006" key="3">
    <source>
        <dbReference type="Google" id="ProtNLM"/>
    </source>
</evidence>
<keyword evidence="2" id="KW-1185">Reference proteome</keyword>
<organism evidence="1 2">
    <name type="scientific">Leucosporidium creatinivorum</name>
    <dbReference type="NCBI Taxonomy" id="106004"/>
    <lineage>
        <taxon>Eukaryota</taxon>
        <taxon>Fungi</taxon>
        <taxon>Dikarya</taxon>
        <taxon>Basidiomycota</taxon>
        <taxon>Pucciniomycotina</taxon>
        <taxon>Microbotryomycetes</taxon>
        <taxon>Leucosporidiales</taxon>
        <taxon>Leucosporidium</taxon>
    </lineage>
</organism>
<dbReference type="Proteomes" id="UP000193467">
    <property type="component" value="Unassembled WGS sequence"/>
</dbReference>
<dbReference type="EMBL" id="MCGR01000120">
    <property type="protein sequence ID" value="ORY46302.1"/>
    <property type="molecule type" value="Genomic_DNA"/>
</dbReference>
<name>A0A1Y2CH14_9BASI</name>
<comment type="caution">
    <text evidence="1">The sequence shown here is derived from an EMBL/GenBank/DDBJ whole genome shotgun (WGS) entry which is preliminary data.</text>
</comment>
<dbReference type="AlphaFoldDB" id="A0A1Y2CH14"/>